<dbReference type="Proteomes" id="UP000229081">
    <property type="component" value="Chromosome"/>
</dbReference>
<keyword evidence="4" id="KW-1185">Reference proteome</keyword>
<dbReference type="RefSeq" id="WP_100283417.1">
    <property type="nucleotide sequence ID" value="NZ_CP024923.1"/>
</dbReference>
<dbReference type="KEGG" id="sphc:CVN68_17975"/>
<feature type="compositionally biased region" description="Pro residues" evidence="1">
    <location>
        <begin position="24"/>
        <end position="52"/>
    </location>
</feature>
<accession>A0A2K8MI99</accession>
<dbReference type="OrthoDB" id="7629232at2"/>
<organism evidence="3 4">
    <name type="scientific">Sphingomonas psychrotolerans</name>
    <dbReference type="NCBI Taxonomy" id="1327635"/>
    <lineage>
        <taxon>Bacteria</taxon>
        <taxon>Pseudomonadati</taxon>
        <taxon>Pseudomonadota</taxon>
        <taxon>Alphaproteobacteria</taxon>
        <taxon>Sphingomonadales</taxon>
        <taxon>Sphingomonadaceae</taxon>
        <taxon>Sphingomonas</taxon>
    </lineage>
</organism>
<gene>
    <name evidence="3" type="ORF">CVN68_17975</name>
</gene>
<proteinExistence type="predicted"/>
<name>A0A2K8MI99_9SPHN</name>
<evidence type="ECO:0000313" key="3">
    <source>
        <dbReference type="EMBL" id="ATY33618.1"/>
    </source>
</evidence>
<dbReference type="PROSITE" id="PS51257">
    <property type="entry name" value="PROKAR_LIPOPROTEIN"/>
    <property type="match status" value="1"/>
</dbReference>
<evidence type="ECO:0008006" key="5">
    <source>
        <dbReference type="Google" id="ProtNLM"/>
    </source>
</evidence>
<protein>
    <recommendedName>
        <fullName evidence="5">Lipoprotein</fullName>
    </recommendedName>
</protein>
<feature type="signal peptide" evidence="2">
    <location>
        <begin position="1"/>
        <end position="19"/>
    </location>
</feature>
<feature type="region of interest" description="Disordered" evidence="1">
    <location>
        <begin position="22"/>
        <end position="64"/>
    </location>
</feature>
<evidence type="ECO:0000256" key="2">
    <source>
        <dbReference type="SAM" id="SignalP"/>
    </source>
</evidence>
<feature type="chain" id="PRO_5014655434" description="Lipoprotein" evidence="2">
    <location>
        <begin position="20"/>
        <end position="178"/>
    </location>
</feature>
<evidence type="ECO:0000256" key="1">
    <source>
        <dbReference type="SAM" id="MobiDB-lite"/>
    </source>
</evidence>
<dbReference type="EMBL" id="CP024923">
    <property type="protein sequence ID" value="ATY33618.1"/>
    <property type="molecule type" value="Genomic_DNA"/>
</dbReference>
<keyword evidence="2" id="KW-0732">Signal</keyword>
<dbReference type="AlphaFoldDB" id="A0A2K8MI99"/>
<evidence type="ECO:0000313" key="4">
    <source>
        <dbReference type="Proteomes" id="UP000229081"/>
    </source>
</evidence>
<reference evidence="3 4" key="1">
    <citation type="submission" date="2017-11" db="EMBL/GenBank/DDBJ databases">
        <title>Complete genome sequence of Sphingomonas sp. Strain Cra20, a psychrotolerant potential plant growth promoting rhizobacteria.</title>
        <authorList>
            <person name="Luo Y."/>
        </authorList>
    </citation>
    <scope>NUCLEOTIDE SEQUENCE [LARGE SCALE GENOMIC DNA]</scope>
    <source>
        <strain evidence="3 4">Cra20</strain>
    </source>
</reference>
<sequence length="178" mass="18579">MRRSSVFASVAVGALSLTACVAPSQPPIRPAPPVAVPTPAPPPAPAPPPPPRSADWRDWPLTPGSWSWRPEGQGSVAAFGRSAQSPELTLRCDRGRILLSRYGSFSAPSLVVRTTSVARTLAVTPTTTGSTAELGARDTLIDAMGYSRGRFVVEGGGAPTLVVPAWAEILRVAEDCRG</sequence>